<dbReference type="GO" id="GO:0005886">
    <property type="term" value="C:plasma membrane"/>
    <property type="evidence" value="ECO:0007669"/>
    <property type="project" value="UniProtKB-SubCell"/>
</dbReference>
<feature type="transmembrane region" description="Helical" evidence="8">
    <location>
        <begin position="295"/>
        <end position="318"/>
    </location>
</feature>
<comment type="caution">
    <text evidence="10">The sequence shown here is derived from an EMBL/GenBank/DDBJ whole genome shotgun (WGS) entry which is preliminary data.</text>
</comment>
<evidence type="ECO:0000256" key="1">
    <source>
        <dbReference type="ARBA" id="ARBA00004651"/>
    </source>
</evidence>
<name>A0A323UT65_9RHOO</name>
<evidence type="ECO:0000256" key="6">
    <source>
        <dbReference type="ARBA" id="ARBA00022989"/>
    </source>
</evidence>
<gene>
    <name evidence="10" type="ORF">DNK49_13045</name>
</gene>
<dbReference type="AlphaFoldDB" id="A0A323UT65"/>
<dbReference type="GO" id="GO:0140359">
    <property type="term" value="F:ABC-type transporter activity"/>
    <property type="evidence" value="ECO:0007669"/>
    <property type="project" value="InterPro"/>
</dbReference>
<dbReference type="Gene3D" id="3.40.1710.10">
    <property type="entry name" value="abc type-2 transporter like domain"/>
    <property type="match status" value="1"/>
</dbReference>
<dbReference type="InterPro" id="IPR013525">
    <property type="entry name" value="ABC2_TM"/>
</dbReference>
<dbReference type="PANTHER" id="PTHR30294:SF38">
    <property type="entry name" value="TRANSPORT PERMEASE PROTEIN"/>
    <property type="match status" value="1"/>
</dbReference>
<evidence type="ECO:0000313" key="11">
    <source>
        <dbReference type="Proteomes" id="UP000248259"/>
    </source>
</evidence>
<feature type="transmembrane region" description="Helical" evidence="8">
    <location>
        <begin position="382"/>
        <end position="403"/>
    </location>
</feature>
<proteinExistence type="inferred from homology"/>
<feature type="transmembrane region" description="Helical" evidence="8">
    <location>
        <begin position="21"/>
        <end position="40"/>
    </location>
</feature>
<evidence type="ECO:0000256" key="7">
    <source>
        <dbReference type="ARBA" id="ARBA00023136"/>
    </source>
</evidence>
<feature type="transmembrane region" description="Helical" evidence="8">
    <location>
        <begin position="325"/>
        <end position="344"/>
    </location>
</feature>
<feature type="transmembrane region" description="Helical" evidence="8">
    <location>
        <begin position="209"/>
        <end position="230"/>
    </location>
</feature>
<evidence type="ECO:0000259" key="9">
    <source>
        <dbReference type="PROSITE" id="PS51012"/>
    </source>
</evidence>
<evidence type="ECO:0000256" key="4">
    <source>
        <dbReference type="ARBA" id="ARBA00022475"/>
    </source>
</evidence>
<reference evidence="10 11" key="1">
    <citation type="submission" date="2018-06" db="EMBL/GenBank/DDBJ databases">
        <title>Azoarcus communis strain SWub3 genome.</title>
        <authorList>
            <person name="Zorraquino Salvo V."/>
            <person name="Toubiana D."/>
            <person name="Blumwald E."/>
        </authorList>
    </citation>
    <scope>NUCLEOTIDE SEQUENCE [LARGE SCALE GENOMIC DNA]</scope>
    <source>
        <strain evidence="10 11">SWub3</strain>
    </source>
</reference>
<feature type="domain" description="ABC transmembrane type-2" evidence="9">
    <location>
        <begin position="165"/>
        <end position="407"/>
    </location>
</feature>
<dbReference type="OrthoDB" id="266913at2"/>
<feature type="transmembrane region" description="Helical" evidence="8">
    <location>
        <begin position="251"/>
        <end position="275"/>
    </location>
</feature>
<evidence type="ECO:0000256" key="8">
    <source>
        <dbReference type="SAM" id="Phobius"/>
    </source>
</evidence>
<evidence type="ECO:0000256" key="2">
    <source>
        <dbReference type="ARBA" id="ARBA00007783"/>
    </source>
</evidence>
<protein>
    <submittedName>
        <fullName evidence="10">ABC transporter permease</fullName>
    </submittedName>
</protein>
<keyword evidence="7 8" id="KW-0472">Membrane</keyword>
<organism evidence="10 11">
    <name type="scientific">Parazoarcus communis SWub3 = DSM 12120</name>
    <dbReference type="NCBI Taxonomy" id="1121029"/>
    <lineage>
        <taxon>Bacteria</taxon>
        <taxon>Pseudomonadati</taxon>
        <taxon>Pseudomonadota</taxon>
        <taxon>Betaproteobacteria</taxon>
        <taxon>Rhodocyclales</taxon>
        <taxon>Zoogloeaceae</taxon>
        <taxon>Parazoarcus</taxon>
    </lineage>
</organism>
<dbReference type="PANTHER" id="PTHR30294">
    <property type="entry name" value="MEMBRANE COMPONENT OF ABC TRANSPORTER YHHJ-RELATED"/>
    <property type="match status" value="1"/>
</dbReference>
<dbReference type="Pfam" id="PF12698">
    <property type="entry name" value="ABC2_membrane_3"/>
    <property type="match status" value="1"/>
</dbReference>
<dbReference type="InterPro" id="IPR047817">
    <property type="entry name" value="ABC2_TM_bact-type"/>
</dbReference>
<keyword evidence="6 8" id="KW-1133">Transmembrane helix</keyword>
<dbReference type="PROSITE" id="PS51012">
    <property type="entry name" value="ABC_TM2"/>
    <property type="match status" value="1"/>
</dbReference>
<keyword evidence="3" id="KW-0813">Transport</keyword>
<dbReference type="InterPro" id="IPR051449">
    <property type="entry name" value="ABC-2_transporter_component"/>
</dbReference>
<keyword evidence="11" id="KW-1185">Reference proteome</keyword>
<keyword evidence="5 8" id="KW-0812">Transmembrane</keyword>
<dbReference type="Proteomes" id="UP000248259">
    <property type="component" value="Unassembled WGS sequence"/>
</dbReference>
<dbReference type="EMBL" id="QKOE01000008">
    <property type="protein sequence ID" value="PZA16232.1"/>
    <property type="molecule type" value="Genomic_DNA"/>
</dbReference>
<dbReference type="RefSeq" id="WP_110525207.1">
    <property type="nucleotide sequence ID" value="NZ_QKOE01000008.1"/>
</dbReference>
<comment type="similarity">
    <text evidence="2">Belongs to the ABC-2 integral membrane protein family.</text>
</comment>
<comment type="subcellular location">
    <subcellularLocation>
        <location evidence="1">Cell membrane</location>
        <topology evidence="1">Multi-pass membrane protein</topology>
    </subcellularLocation>
</comment>
<accession>A0A323UT65</accession>
<keyword evidence="4" id="KW-1003">Cell membrane</keyword>
<evidence type="ECO:0000256" key="5">
    <source>
        <dbReference type="ARBA" id="ARBA00022692"/>
    </source>
</evidence>
<sequence length="412" mass="43985">MTRLLALWRKETLALLRDRHGLAALFIMPAIFILVMSLALRDAFVPGVPADLGYAVVDLDDTPTSAAFEARLGTVDILREFGRLADEQTARREIAAGRIAFVIVLPEGFGAALDAAARTDAPSATTLRLLADPTVPLAVRNGFRQQVEAELSRQQLASVLDRLGRALMIPELRDIPERRPALEVATEAVRGETTLDPAPVLPSSVQQNVPAWLIFSMFFVVVPISAVFIAERQHGTLQRLATQQVSFGLILAGKLLPFFVVNQVQAVVMVLVGRYLVPLAGGEALVLPGNGSALFALWLMTAAVSVAAVAWALLIASLARTAEQATVFGGVGNILMGAIGGIMVPKFVMPAGMQALTQLSPMAWALDGFHRVMLRNGGSSDIVLPAAALVCFALAALVVAILLNRRARRAHC</sequence>
<evidence type="ECO:0000313" key="10">
    <source>
        <dbReference type="EMBL" id="PZA16232.1"/>
    </source>
</evidence>
<evidence type="ECO:0000256" key="3">
    <source>
        <dbReference type="ARBA" id="ARBA00022448"/>
    </source>
</evidence>